<gene>
    <name evidence="1" type="ORF">CZ787_07985</name>
</gene>
<comment type="caution">
    <text evidence="1">The sequence shown here is derived from an EMBL/GenBank/DDBJ whole genome shotgun (WGS) entry which is preliminary data.</text>
</comment>
<dbReference type="EMBL" id="FUKM01000033">
    <property type="protein sequence ID" value="SJN12406.1"/>
    <property type="molecule type" value="Genomic_DNA"/>
</dbReference>
<dbReference type="AlphaFoldDB" id="A0A1R4HY56"/>
<name>A0A1R4HY56_9GAMM</name>
<dbReference type="Proteomes" id="UP000196331">
    <property type="component" value="Unassembled WGS sequence"/>
</dbReference>
<sequence length="37" mass="4519">MLKKPTYQVGFFMARYYLVMRRHSVISMPYALSAWIY</sequence>
<organism evidence="1 2">
    <name type="scientific">Halomonas citrativorans</name>
    <dbReference type="NCBI Taxonomy" id="2742612"/>
    <lineage>
        <taxon>Bacteria</taxon>
        <taxon>Pseudomonadati</taxon>
        <taxon>Pseudomonadota</taxon>
        <taxon>Gammaproteobacteria</taxon>
        <taxon>Oceanospirillales</taxon>
        <taxon>Halomonadaceae</taxon>
        <taxon>Halomonas</taxon>
    </lineage>
</organism>
<reference evidence="1 2" key="1">
    <citation type="submission" date="2017-02" db="EMBL/GenBank/DDBJ databases">
        <authorList>
            <person name="Dridi B."/>
        </authorList>
    </citation>
    <scope>NUCLEOTIDE SEQUENCE [LARGE SCALE GENOMIC DNA]</scope>
    <source>
        <strain evidence="1 2">JB380</strain>
    </source>
</reference>
<evidence type="ECO:0000313" key="2">
    <source>
        <dbReference type="Proteomes" id="UP000196331"/>
    </source>
</evidence>
<protein>
    <submittedName>
        <fullName evidence="1">Uncharacterized protein</fullName>
    </submittedName>
</protein>
<evidence type="ECO:0000313" key="1">
    <source>
        <dbReference type="EMBL" id="SJN12406.1"/>
    </source>
</evidence>
<accession>A0A1R4HY56</accession>
<proteinExistence type="predicted"/>